<dbReference type="AlphaFoldDB" id="A0A8S9KAL2"/>
<name>A0A8S9KAL2_BRACR</name>
<accession>A0A8S9KAL2</accession>
<organism evidence="1">
    <name type="scientific">Brassica cretica</name>
    <name type="common">Mustard</name>
    <dbReference type="NCBI Taxonomy" id="69181"/>
    <lineage>
        <taxon>Eukaryota</taxon>
        <taxon>Viridiplantae</taxon>
        <taxon>Streptophyta</taxon>
        <taxon>Embryophyta</taxon>
        <taxon>Tracheophyta</taxon>
        <taxon>Spermatophyta</taxon>
        <taxon>Magnoliopsida</taxon>
        <taxon>eudicotyledons</taxon>
        <taxon>Gunneridae</taxon>
        <taxon>Pentapetalae</taxon>
        <taxon>rosids</taxon>
        <taxon>malvids</taxon>
        <taxon>Brassicales</taxon>
        <taxon>Brassicaceae</taxon>
        <taxon>Brassiceae</taxon>
        <taxon>Brassica</taxon>
    </lineage>
</organism>
<gene>
    <name evidence="1" type="ORF">F2Q70_00038225</name>
</gene>
<comment type="caution">
    <text evidence="1">The sequence shown here is derived from an EMBL/GenBank/DDBJ whole genome shotgun (WGS) entry which is preliminary data.</text>
</comment>
<reference evidence="1" key="1">
    <citation type="submission" date="2019-12" db="EMBL/GenBank/DDBJ databases">
        <title>Genome sequencing and annotation of Brassica cretica.</title>
        <authorList>
            <person name="Studholme D.J."/>
            <person name="Sarris P.F."/>
        </authorList>
    </citation>
    <scope>NUCLEOTIDE SEQUENCE</scope>
    <source>
        <strain evidence="1">PFS-102/07</strain>
        <tissue evidence="1">Leaf</tissue>
    </source>
</reference>
<sequence length="264" mass="28607">MKSDSSNKSGRMELAETGGSFSREELILVEVVPSPDLRREYSETERFRVGFLGFGVIRFSLFGSLRCSSSWSDSAGSCHGWARGGFLRVGEIPVPIRRYQECSGTVLVLEARLTADVIVVKVSCSIPHVVSSQGIGPLVLKGHGCAGGARESFAVSKSASRQCSHPGAVVFYGGVSLMAEASAYLFWESVQASCGASFIPALVALARHCYSGNVKGTPDIRENEENLTFPRIMLMVENDYRYRMTSKNNLAERAGFSGWAKLGL</sequence>
<evidence type="ECO:0000313" key="1">
    <source>
        <dbReference type="EMBL" id="KAF2591122.1"/>
    </source>
</evidence>
<dbReference type="EMBL" id="QGKY02000190">
    <property type="protein sequence ID" value="KAF2591122.1"/>
    <property type="molecule type" value="Genomic_DNA"/>
</dbReference>
<proteinExistence type="predicted"/>
<protein>
    <submittedName>
        <fullName evidence="1">Uncharacterized protein</fullName>
    </submittedName>
</protein>